<dbReference type="Proteomes" id="UP001367508">
    <property type="component" value="Unassembled WGS sequence"/>
</dbReference>
<gene>
    <name evidence="1" type="ORF">VNO77_17243</name>
</gene>
<dbReference type="EMBL" id="JAYMYQ010000004">
    <property type="protein sequence ID" value="KAK7336697.1"/>
    <property type="molecule type" value="Genomic_DNA"/>
</dbReference>
<organism evidence="1 2">
    <name type="scientific">Canavalia gladiata</name>
    <name type="common">Sword bean</name>
    <name type="synonym">Dolichos gladiatus</name>
    <dbReference type="NCBI Taxonomy" id="3824"/>
    <lineage>
        <taxon>Eukaryota</taxon>
        <taxon>Viridiplantae</taxon>
        <taxon>Streptophyta</taxon>
        <taxon>Embryophyta</taxon>
        <taxon>Tracheophyta</taxon>
        <taxon>Spermatophyta</taxon>
        <taxon>Magnoliopsida</taxon>
        <taxon>eudicotyledons</taxon>
        <taxon>Gunneridae</taxon>
        <taxon>Pentapetalae</taxon>
        <taxon>rosids</taxon>
        <taxon>fabids</taxon>
        <taxon>Fabales</taxon>
        <taxon>Fabaceae</taxon>
        <taxon>Papilionoideae</taxon>
        <taxon>50 kb inversion clade</taxon>
        <taxon>NPAAA clade</taxon>
        <taxon>indigoferoid/millettioid clade</taxon>
        <taxon>Phaseoleae</taxon>
        <taxon>Canavalia</taxon>
    </lineage>
</organism>
<protein>
    <submittedName>
        <fullName evidence="1">Uncharacterized protein</fullName>
    </submittedName>
</protein>
<reference evidence="1 2" key="1">
    <citation type="submission" date="2024-01" db="EMBL/GenBank/DDBJ databases">
        <title>The genomes of 5 underutilized Papilionoideae crops provide insights into root nodulation and disease resistanc.</title>
        <authorList>
            <person name="Jiang F."/>
        </authorList>
    </citation>
    <scope>NUCLEOTIDE SEQUENCE [LARGE SCALE GENOMIC DNA]</scope>
    <source>
        <strain evidence="1">LVBAO_FW01</strain>
        <tissue evidence="1">Leaves</tissue>
    </source>
</reference>
<keyword evidence="2" id="KW-1185">Reference proteome</keyword>
<evidence type="ECO:0000313" key="2">
    <source>
        <dbReference type="Proteomes" id="UP001367508"/>
    </source>
</evidence>
<name>A0AAN9LME1_CANGL</name>
<sequence>MKFRVFDLEVCCFDRSYSFCSFEASDPESHAKEEQQGYPFFEGCLRMELIYCGSKVPKVLEALVYSPVQLSKVNFVSISYAREDAFVSKLRYD</sequence>
<comment type="caution">
    <text evidence="1">The sequence shown here is derived from an EMBL/GenBank/DDBJ whole genome shotgun (WGS) entry which is preliminary data.</text>
</comment>
<dbReference type="AlphaFoldDB" id="A0AAN9LME1"/>
<evidence type="ECO:0000313" key="1">
    <source>
        <dbReference type="EMBL" id="KAK7336697.1"/>
    </source>
</evidence>
<accession>A0AAN9LME1</accession>
<proteinExistence type="predicted"/>